<feature type="transmembrane region" description="Helical" evidence="2">
    <location>
        <begin position="21"/>
        <end position="43"/>
    </location>
</feature>
<evidence type="ECO:0000256" key="1">
    <source>
        <dbReference type="SAM" id="MobiDB-lite"/>
    </source>
</evidence>
<name>A0AAU8KD83_9ACTN</name>
<dbReference type="RefSeq" id="WP_354596829.1">
    <property type="nucleotide sequence ID" value="NZ_CP136798.1"/>
</dbReference>
<evidence type="ECO:0000313" key="3">
    <source>
        <dbReference type="EMBL" id="XCN13926.1"/>
    </source>
</evidence>
<evidence type="ECO:0000256" key="2">
    <source>
        <dbReference type="SAM" id="Phobius"/>
    </source>
</evidence>
<dbReference type="EMBL" id="CP136798">
    <property type="protein sequence ID" value="XCN13926.1"/>
    <property type="molecule type" value="Genomic_DNA"/>
</dbReference>
<keyword evidence="2" id="KW-0812">Transmembrane</keyword>
<feature type="transmembrane region" description="Helical" evidence="2">
    <location>
        <begin position="63"/>
        <end position="81"/>
    </location>
</feature>
<keyword evidence="2" id="KW-1133">Transmembrane helix</keyword>
<feature type="transmembrane region" description="Helical" evidence="2">
    <location>
        <begin position="93"/>
        <end position="115"/>
    </location>
</feature>
<dbReference type="Pfam" id="PF10935">
    <property type="entry name" value="DUF2637"/>
    <property type="match status" value="1"/>
</dbReference>
<dbReference type="InterPro" id="IPR021235">
    <property type="entry name" value="DUF2637"/>
</dbReference>
<keyword evidence="2" id="KW-0472">Membrane</keyword>
<dbReference type="AlphaFoldDB" id="A0AAU8KD83"/>
<feature type="region of interest" description="Disordered" evidence="1">
    <location>
        <begin position="171"/>
        <end position="194"/>
    </location>
</feature>
<accession>A0AAU8KD83</accession>
<organism evidence="3">
    <name type="scientific">Streptomyces sp. JL1001</name>
    <dbReference type="NCBI Taxonomy" id="3078227"/>
    <lineage>
        <taxon>Bacteria</taxon>
        <taxon>Bacillati</taxon>
        <taxon>Actinomycetota</taxon>
        <taxon>Actinomycetes</taxon>
        <taxon>Kitasatosporales</taxon>
        <taxon>Streptomycetaceae</taxon>
        <taxon>Streptomyces</taxon>
    </lineage>
</organism>
<protein>
    <submittedName>
        <fullName evidence="3">DUF2637 domain-containing protein</fullName>
    </submittedName>
</protein>
<feature type="compositionally biased region" description="Pro residues" evidence="1">
    <location>
        <begin position="176"/>
        <end position="194"/>
    </location>
</feature>
<gene>
    <name evidence="3" type="ORF">R1Y80_09780</name>
</gene>
<reference evidence="3" key="1">
    <citation type="submission" date="2023-10" db="EMBL/GenBank/DDBJ databases">
        <title>Complete genome sequence of Streptomyces sp. JL1001.</title>
        <authorList>
            <person name="Jiang L."/>
        </authorList>
    </citation>
    <scope>NUCLEOTIDE SEQUENCE</scope>
    <source>
        <strain evidence="3">JL1001</strain>
    </source>
</reference>
<feature type="transmembrane region" description="Helical" evidence="2">
    <location>
        <begin position="121"/>
        <end position="139"/>
    </location>
</feature>
<proteinExistence type="predicted"/>
<sequence>MADQHFSVPPPGLSTHRTTSIGLAIAAAVIITGITGIAFWLSYHHLHDVAAAHGLGGDPARAWAWPAVLDLFYLAGELLILRASWLRTVDPWAIALTALGAAGSIGLNVAGVGAGAQPLEYIVAAVPPVAALLAFGALMQQVHRWFGRTPVATPSTSVDTPVVERADAPVEQRPAVAPPPPAEPPAIEQPPAPAPIVYRDPRCTVVRRLYADGTRPGTAAMRDALLAAGHGRVGDSTIRGTIRAEIEEHEPHLALLPPALHGRTA</sequence>